<proteinExistence type="predicted"/>
<reference evidence="1" key="1">
    <citation type="submission" date="2018-07" db="EMBL/GenBank/DDBJ databases">
        <authorList>
            <consortium name="PulseNet: The National Subtyping Network for Foodborne Disease Surveillance"/>
            <person name="Tarr C.L."/>
            <person name="Trees E."/>
            <person name="Katz L.S."/>
            <person name="Carleton-Romer H.A."/>
            <person name="Stroika S."/>
            <person name="Kucerova Z."/>
            <person name="Roache K.F."/>
            <person name="Sabol A.L."/>
            <person name="Besser J."/>
            <person name="Gerner-Smidt P."/>
        </authorList>
    </citation>
    <scope>NUCLEOTIDE SEQUENCE</scope>
    <source>
        <strain evidence="1">PNUSAS011578</strain>
    </source>
</reference>
<sequence>MTSKYEALKKEVLELEKRGKELYISMINECEAIDEEHIAAFKKDGINIISVGNNYQSWYTKACRVIEQIIPERLNEFVNLYQGDPKRKEVTYMNYSIYDYLIGLRSTKGAQVVASRKSALPKMETQWHILSSASEKFDSALFDIKEILQADIFDTELDTAKELNKKGFVRAAGAVTGVVLEKHLFHVCNLHKLKTKKAHPSISEYNQLLKDNDIIDTPNWRFIQRLGDLRNLCDHHKEKEPTKSDAEELITGTEKIIKTVF</sequence>
<comment type="caution">
    <text evidence="1">The sequence shown here is derived from an EMBL/GenBank/DDBJ whole genome shotgun (WGS) entry which is preliminary data.</text>
</comment>
<dbReference type="AlphaFoldDB" id="A0A631TSN6"/>
<evidence type="ECO:0008006" key="2">
    <source>
        <dbReference type="Google" id="ProtNLM"/>
    </source>
</evidence>
<gene>
    <name evidence="1" type="ORF">B8Y53_22075</name>
</gene>
<dbReference type="EMBL" id="AAMFDB010000045">
    <property type="protein sequence ID" value="EDG7238198.1"/>
    <property type="molecule type" value="Genomic_DNA"/>
</dbReference>
<evidence type="ECO:0000313" key="1">
    <source>
        <dbReference type="EMBL" id="EDG7238198.1"/>
    </source>
</evidence>
<accession>A0A631TSN6</accession>
<organism evidence="1">
    <name type="scientific">Salmonella muenchen</name>
    <dbReference type="NCBI Taxonomy" id="596"/>
    <lineage>
        <taxon>Bacteria</taxon>
        <taxon>Pseudomonadati</taxon>
        <taxon>Pseudomonadota</taxon>
        <taxon>Gammaproteobacteria</taxon>
        <taxon>Enterobacterales</taxon>
        <taxon>Enterobacteriaceae</taxon>
        <taxon>Salmonella</taxon>
    </lineage>
</organism>
<dbReference type="RefSeq" id="WP_024153899.1">
    <property type="nucleotide sequence ID" value="NZ_MLSV01000001.1"/>
</dbReference>
<protein>
    <recommendedName>
        <fullName evidence="2">HEPN domain-containing protein</fullName>
    </recommendedName>
</protein>
<name>A0A631TSN6_SALMU</name>